<dbReference type="EMBL" id="JAJSOF020000015">
    <property type="protein sequence ID" value="KAJ4441966.1"/>
    <property type="molecule type" value="Genomic_DNA"/>
</dbReference>
<dbReference type="Proteomes" id="UP001148838">
    <property type="component" value="Unassembled WGS sequence"/>
</dbReference>
<gene>
    <name evidence="2" type="ORF">ANN_11830</name>
</gene>
<feature type="compositionally biased region" description="Polar residues" evidence="1">
    <location>
        <begin position="261"/>
        <end position="289"/>
    </location>
</feature>
<proteinExistence type="predicted"/>
<organism evidence="2 3">
    <name type="scientific">Periplaneta americana</name>
    <name type="common">American cockroach</name>
    <name type="synonym">Blatta americana</name>
    <dbReference type="NCBI Taxonomy" id="6978"/>
    <lineage>
        <taxon>Eukaryota</taxon>
        <taxon>Metazoa</taxon>
        <taxon>Ecdysozoa</taxon>
        <taxon>Arthropoda</taxon>
        <taxon>Hexapoda</taxon>
        <taxon>Insecta</taxon>
        <taxon>Pterygota</taxon>
        <taxon>Neoptera</taxon>
        <taxon>Polyneoptera</taxon>
        <taxon>Dictyoptera</taxon>
        <taxon>Blattodea</taxon>
        <taxon>Blattoidea</taxon>
        <taxon>Blattidae</taxon>
        <taxon>Blattinae</taxon>
        <taxon>Periplaneta</taxon>
    </lineage>
</organism>
<accession>A0ABQ8T794</accession>
<evidence type="ECO:0000256" key="1">
    <source>
        <dbReference type="SAM" id="MobiDB-lite"/>
    </source>
</evidence>
<evidence type="ECO:0000313" key="2">
    <source>
        <dbReference type="EMBL" id="KAJ4441966.1"/>
    </source>
</evidence>
<name>A0ABQ8T794_PERAM</name>
<sequence length="301" mass="34409">MGHIHGQENANSIMRTVQNIQRIIDGLLFFMYCYRLFNCSFKAHGGIDDNCSVISSINGNDVNSPRTSIFCKAVDFLVNLVEGRKTFSNKFSYCMVSSIPDESSMLAESQDVGQDWKRNKKKNILSLEILLVPPVHTPGQDNQQKTQIRSTTNLRLPNTTLWMPNMVDNKQTDECARNMPKENGTKDIGNNYERQNFQRVAVPNGINNKRHTKSKQIEVEVGRPHRADERRKMDIQSHHVGPAHRRPAQRQTKEEVGRLLHNTSRSAMVQNSKKQGNMENNWKSTTNEDSASHKQHPKLTQ</sequence>
<comment type="caution">
    <text evidence="2">The sequence shown here is derived from an EMBL/GenBank/DDBJ whole genome shotgun (WGS) entry which is preliminary data.</text>
</comment>
<evidence type="ECO:0000313" key="3">
    <source>
        <dbReference type="Proteomes" id="UP001148838"/>
    </source>
</evidence>
<protein>
    <submittedName>
        <fullName evidence="2">Uncharacterized protein</fullName>
    </submittedName>
</protein>
<reference evidence="2 3" key="1">
    <citation type="journal article" date="2022" name="Allergy">
        <title>Genome assembly and annotation of Periplaneta americana reveal a comprehensive cockroach allergen profile.</title>
        <authorList>
            <person name="Wang L."/>
            <person name="Xiong Q."/>
            <person name="Saelim N."/>
            <person name="Wang L."/>
            <person name="Nong W."/>
            <person name="Wan A.T."/>
            <person name="Shi M."/>
            <person name="Liu X."/>
            <person name="Cao Q."/>
            <person name="Hui J.H.L."/>
            <person name="Sookrung N."/>
            <person name="Leung T.F."/>
            <person name="Tungtrongchitr A."/>
            <person name="Tsui S.K.W."/>
        </authorList>
    </citation>
    <scope>NUCLEOTIDE SEQUENCE [LARGE SCALE GENOMIC DNA]</scope>
    <source>
        <strain evidence="2">PWHHKU_190912</strain>
    </source>
</reference>
<keyword evidence="3" id="KW-1185">Reference proteome</keyword>
<feature type="region of interest" description="Disordered" evidence="1">
    <location>
        <begin position="200"/>
        <end position="301"/>
    </location>
</feature>
<feature type="compositionally biased region" description="Basic and acidic residues" evidence="1">
    <location>
        <begin position="215"/>
        <end position="237"/>
    </location>
</feature>